<evidence type="ECO:0000313" key="13">
    <source>
        <dbReference type="EMBL" id="CAL4935039.1"/>
    </source>
</evidence>
<feature type="transmembrane region" description="Helical" evidence="10">
    <location>
        <begin position="547"/>
        <end position="565"/>
    </location>
</feature>
<dbReference type="GO" id="GO:0015297">
    <property type="term" value="F:antiporter activity"/>
    <property type="evidence" value="ECO:0007669"/>
    <property type="project" value="UniProtKB-KW"/>
</dbReference>
<evidence type="ECO:0000313" key="14">
    <source>
        <dbReference type="Proteomes" id="UP001497457"/>
    </source>
</evidence>
<dbReference type="GO" id="GO:0006814">
    <property type="term" value="P:sodium ion transport"/>
    <property type="evidence" value="ECO:0007669"/>
    <property type="project" value="UniProtKB-KW"/>
</dbReference>
<feature type="transmembrane region" description="Helical" evidence="10">
    <location>
        <begin position="577"/>
        <end position="595"/>
    </location>
</feature>
<gene>
    <name evidence="13" type="ORF">URODEC1_LOCUS29044</name>
</gene>
<name>A0ABC8Y1A7_9POAL</name>
<keyword evidence="11" id="KW-0732">Signal</keyword>
<dbReference type="Proteomes" id="UP001497457">
    <property type="component" value="Chromosome 15b"/>
</dbReference>
<keyword evidence="6" id="KW-0915">Sodium</keyword>
<protein>
    <recommendedName>
        <fullName evidence="12">Sodium/calcium exchanger membrane region domain-containing protein</fullName>
    </recommendedName>
</protein>
<dbReference type="PANTHER" id="PTHR12266">
    <property type="entry name" value="NA+/CA2+ K+ INDEPENDENT EXCHANGER"/>
    <property type="match status" value="1"/>
</dbReference>
<dbReference type="InterPro" id="IPR004837">
    <property type="entry name" value="NaCa_Exmemb"/>
</dbReference>
<proteinExistence type="inferred from homology"/>
<evidence type="ECO:0000256" key="2">
    <source>
        <dbReference type="ARBA" id="ARBA00022448"/>
    </source>
</evidence>
<comment type="similarity">
    <text evidence="9">Belongs to the Ca(2+):cation antiporter (CaCA) (TC 2.A.19) family. Cation/calcium exchanger (CCX) subfamily.</text>
</comment>
<keyword evidence="14" id="KW-1185">Reference proteome</keyword>
<dbReference type="InterPro" id="IPR051359">
    <property type="entry name" value="CaCA_antiporter"/>
</dbReference>
<feature type="transmembrane region" description="Helical" evidence="10">
    <location>
        <begin position="368"/>
        <end position="385"/>
    </location>
</feature>
<keyword evidence="5 10" id="KW-1133">Transmembrane helix</keyword>
<dbReference type="Gene3D" id="1.20.1420.30">
    <property type="entry name" value="NCX, central ion-binding region"/>
    <property type="match status" value="2"/>
</dbReference>
<reference evidence="13 14" key="2">
    <citation type="submission" date="2024-10" db="EMBL/GenBank/DDBJ databases">
        <authorList>
            <person name="Ryan C."/>
        </authorList>
    </citation>
    <scope>NUCLEOTIDE SEQUENCE [LARGE SCALE GENOMIC DNA]</scope>
</reference>
<feature type="transmembrane region" description="Helical" evidence="10">
    <location>
        <begin position="243"/>
        <end position="268"/>
    </location>
</feature>
<feature type="domain" description="Sodium/calcium exchanger membrane region" evidence="12">
    <location>
        <begin position="131"/>
        <end position="282"/>
    </location>
</feature>
<evidence type="ECO:0000256" key="3">
    <source>
        <dbReference type="ARBA" id="ARBA00022449"/>
    </source>
</evidence>
<reference evidence="14" key="1">
    <citation type="submission" date="2024-06" db="EMBL/GenBank/DDBJ databases">
        <authorList>
            <person name="Ryan C."/>
        </authorList>
    </citation>
    <scope>NUCLEOTIDE SEQUENCE [LARGE SCALE GENOMIC DNA]</scope>
</reference>
<keyword evidence="8" id="KW-0406">Ion transport</keyword>
<feature type="domain" description="Sodium/calcium exchanger membrane region" evidence="12">
    <location>
        <begin position="441"/>
        <end position="593"/>
    </location>
</feature>
<feature type="transmembrane region" description="Helical" evidence="10">
    <location>
        <begin position="405"/>
        <end position="425"/>
    </location>
</feature>
<feature type="chain" id="PRO_5044800300" description="Sodium/calcium exchanger membrane region domain-containing protein" evidence="11">
    <location>
        <begin position="31"/>
        <end position="600"/>
    </location>
</feature>
<feature type="signal peptide" evidence="11">
    <location>
        <begin position="1"/>
        <end position="30"/>
    </location>
</feature>
<keyword evidence="3" id="KW-0050">Antiport</keyword>
<feature type="transmembrane region" description="Helical" evidence="10">
    <location>
        <begin position="437"/>
        <end position="453"/>
    </location>
</feature>
<sequence>MARTAPAAAAALPSASFLLLLLILLPLASSSSIFSAPPHRDGTSAAAPTSPAVDERNAIVLGAAAASPPPSAGRKDHGHGNDCAELQSITGGEARCAYLRTHSPCSPAGYIDYLRLYYCNISGFPAALALALWLATLFYLLGDTASEYFCASLEGLSSALRLPPAVAGVTLLSLGNGAPDVFASVVSFASGDGEGVGLDSALGGALFVSTVVAGAVALAVCARGGDGRRGGFVVEWRGFVRDLCFLLLALCYLLAVLVNGAVTVWVAVSFVSLYVGYVVLVWTSHCCAEQGKPPAAGLAAPLLLLDDDDDYYGGDVPSLPAHSKTAQPAAATGKAASLRHLARALCMPLYLPRRLTIPDIAAHRWSRPYAVASAGLAPVLLAITWTSQSQRHNKHHPASHGHTLAVLLSGGALGLVLAALAAATTEDASPPRGRKRRVPWLAAGFAMSVLWAYTLARELVALLVAIGYVAGIKPSVLGVTVLAWGDSLGDLVSNVAMAVHGGAGGAQTAVSGCYAGPLFNTVVGLGLSMALAAGARHPAPFVVPADAAAYEAVGFLAAALAWALFVVPARGMRIDRVYGAGLLAIYLCFFAVRVFETLRS</sequence>
<organism evidence="13 14">
    <name type="scientific">Urochloa decumbens</name>
    <dbReference type="NCBI Taxonomy" id="240449"/>
    <lineage>
        <taxon>Eukaryota</taxon>
        <taxon>Viridiplantae</taxon>
        <taxon>Streptophyta</taxon>
        <taxon>Embryophyta</taxon>
        <taxon>Tracheophyta</taxon>
        <taxon>Spermatophyta</taxon>
        <taxon>Magnoliopsida</taxon>
        <taxon>Liliopsida</taxon>
        <taxon>Poales</taxon>
        <taxon>Poaceae</taxon>
        <taxon>PACMAD clade</taxon>
        <taxon>Panicoideae</taxon>
        <taxon>Panicodae</taxon>
        <taxon>Paniceae</taxon>
        <taxon>Melinidinae</taxon>
        <taxon>Urochloa</taxon>
    </lineage>
</organism>
<evidence type="ECO:0000256" key="4">
    <source>
        <dbReference type="ARBA" id="ARBA00022692"/>
    </source>
</evidence>
<evidence type="ECO:0000256" key="11">
    <source>
        <dbReference type="SAM" id="SignalP"/>
    </source>
</evidence>
<keyword evidence="8" id="KW-0739">Sodium transport</keyword>
<dbReference type="GO" id="GO:0016020">
    <property type="term" value="C:membrane"/>
    <property type="evidence" value="ECO:0007669"/>
    <property type="project" value="UniProtKB-SubCell"/>
</dbReference>
<dbReference type="Pfam" id="PF01699">
    <property type="entry name" value="Na_Ca_ex"/>
    <property type="match status" value="2"/>
</dbReference>
<evidence type="ECO:0000259" key="12">
    <source>
        <dbReference type="Pfam" id="PF01699"/>
    </source>
</evidence>
<evidence type="ECO:0000256" key="8">
    <source>
        <dbReference type="ARBA" id="ARBA00023201"/>
    </source>
</evidence>
<dbReference type="InterPro" id="IPR044880">
    <property type="entry name" value="NCX_ion-bd_dom_sf"/>
</dbReference>
<keyword evidence="2" id="KW-0813">Transport</keyword>
<dbReference type="AlphaFoldDB" id="A0ABC8Y1A7"/>
<dbReference type="EMBL" id="OZ075125">
    <property type="protein sequence ID" value="CAL4935039.1"/>
    <property type="molecule type" value="Genomic_DNA"/>
</dbReference>
<accession>A0ABC8Y1A7</accession>
<keyword evidence="4 10" id="KW-0812">Transmembrane</keyword>
<evidence type="ECO:0000256" key="10">
    <source>
        <dbReference type="SAM" id="Phobius"/>
    </source>
</evidence>
<feature type="transmembrane region" description="Helical" evidence="10">
    <location>
        <begin position="121"/>
        <end position="141"/>
    </location>
</feature>
<evidence type="ECO:0000256" key="1">
    <source>
        <dbReference type="ARBA" id="ARBA00004141"/>
    </source>
</evidence>
<evidence type="ECO:0000256" key="7">
    <source>
        <dbReference type="ARBA" id="ARBA00023136"/>
    </source>
</evidence>
<evidence type="ECO:0000256" key="9">
    <source>
        <dbReference type="ARBA" id="ARBA00038187"/>
    </source>
</evidence>
<feature type="transmembrane region" description="Helical" evidence="10">
    <location>
        <begin position="201"/>
        <end position="222"/>
    </location>
</feature>
<evidence type="ECO:0000256" key="5">
    <source>
        <dbReference type="ARBA" id="ARBA00022989"/>
    </source>
</evidence>
<comment type="subcellular location">
    <subcellularLocation>
        <location evidence="1">Membrane</location>
        <topology evidence="1">Multi-pass membrane protein</topology>
    </subcellularLocation>
</comment>
<feature type="transmembrane region" description="Helical" evidence="10">
    <location>
        <begin position="460"/>
        <end position="484"/>
    </location>
</feature>
<evidence type="ECO:0000256" key="6">
    <source>
        <dbReference type="ARBA" id="ARBA00023053"/>
    </source>
</evidence>
<dbReference type="PANTHER" id="PTHR12266:SF13">
    <property type="entry name" value="PUTATIVE, EXPRESSED-RELATED"/>
    <property type="match status" value="1"/>
</dbReference>
<keyword evidence="7 10" id="KW-0472">Membrane</keyword>